<dbReference type="EMBL" id="CYSE01000014">
    <property type="protein sequence ID" value="CUH82503.1"/>
    <property type="molecule type" value="Genomic_DNA"/>
</dbReference>
<reference evidence="3 4" key="1">
    <citation type="submission" date="2015-09" db="EMBL/GenBank/DDBJ databases">
        <authorList>
            <consortium name="Swine Surveillance"/>
        </authorList>
    </citation>
    <scope>NUCLEOTIDE SEQUENCE [LARGE SCALE GENOMIC DNA]</scope>
    <source>
        <strain evidence="3 4">CECT 7648</strain>
    </source>
</reference>
<sequence length="435" mass="48475">MTRSPELHSVNCTSCGAGLDIYGGGRVTTHICPYCGAELDANNAYRVLRKFNDLPRPETPFSLGDTGTIKGVRYTVIGTLGMQEWHQDTVWKWVEHQVFSETHGYAWLNVEKGHVTFSRRLREDFWMSEHRVETSDSRPTVAAFGKTFRYYETTNAKLTFAEGEFSYVPVKGTMTKTISALTTGQMLEFSVTNGEREIHLTEYLSFEDLQTFKLAQPPKPRGVIPVSPVNKLRHGSFLIGAGSVLAFVSFVLAVALGFDRGALVRSDDVALHTGQPQTIPIEITDTGGLTEIHLTSAVQNGWIWIEAELTDPEGETRFETGRISEHYSGRDADGSWTETNRASDIRFLPDMPGTYELTLSVTEAAGWTGGREQKFTPAGLKRAAGLVRMTVYEGQTSGKYLFYIGILFSLVAGIPLLRRYLAHKARWFGSDWSDD</sequence>
<name>A0A0P1GKG5_9RHOB</name>
<keyword evidence="1" id="KW-0472">Membrane</keyword>
<organism evidence="3 4">
    <name type="scientific">Tropicibacter naphthalenivorans</name>
    <dbReference type="NCBI Taxonomy" id="441103"/>
    <lineage>
        <taxon>Bacteria</taxon>
        <taxon>Pseudomonadati</taxon>
        <taxon>Pseudomonadota</taxon>
        <taxon>Alphaproteobacteria</taxon>
        <taxon>Rhodobacterales</taxon>
        <taxon>Roseobacteraceae</taxon>
        <taxon>Tropicibacter</taxon>
    </lineage>
</organism>
<dbReference type="Pfam" id="PF13785">
    <property type="entry name" value="DUF4178"/>
    <property type="match status" value="1"/>
</dbReference>
<dbReference type="OrthoDB" id="228033at2"/>
<proteinExistence type="predicted"/>
<accession>A0A0P1GKG5</accession>
<evidence type="ECO:0000313" key="3">
    <source>
        <dbReference type="EMBL" id="CUH82503.1"/>
    </source>
</evidence>
<evidence type="ECO:0000259" key="2">
    <source>
        <dbReference type="Pfam" id="PF13785"/>
    </source>
</evidence>
<protein>
    <recommendedName>
        <fullName evidence="2">DUF4178 domain-containing protein</fullName>
    </recommendedName>
</protein>
<feature type="transmembrane region" description="Helical" evidence="1">
    <location>
        <begin position="400"/>
        <end position="417"/>
    </location>
</feature>
<evidence type="ECO:0000313" key="4">
    <source>
        <dbReference type="Proteomes" id="UP000054935"/>
    </source>
</evidence>
<keyword evidence="4" id="KW-1185">Reference proteome</keyword>
<dbReference type="Proteomes" id="UP000054935">
    <property type="component" value="Unassembled WGS sequence"/>
</dbReference>
<keyword evidence="1" id="KW-0812">Transmembrane</keyword>
<dbReference type="InterPro" id="IPR025235">
    <property type="entry name" value="DUF4178"/>
</dbReference>
<dbReference type="AlphaFoldDB" id="A0A0P1GKG5"/>
<dbReference type="RefSeq" id="WP_058249395.1">
    <property type="nucleotide sequence ID" value="NZ_CYSE01000014.1"/>
</dbReference>
<dbReference type="STRING" id="441103.TRN7648_04045"/>
<feature type="transmembrane region" description="Helical" evidence="1">
    <location>
        <begin position="237"/>
        <end position="258"/>
    </location>
</feature>
<feature type="domain" description="DUF4178" evidence="2">
    <location>
        <begin position="63"/>
        <end position="205"/>
    </location>
</feature>
<gene>
    <name evidence="3" type="ORF">TRN7648_04045</name>
</gene>
<evidence type="ECO:0000256" key="1">
    <source>
        <dbReference type="SAM" id="Phobius"/>
    </source>
</evidence>
<keyword evidence="1" id="KW-1133">Transmembrane helix</keyword>